<reference evidence="1" key="1">
    <citation type="journal article" date="2023" name="bioRxiv">
        <title>Scaffold-level genome assemblies of two parasitoid biocontrol wasps reveal the parthenogenesis mechanism and an associated novel virus.</title>
        <authorList>
            <person name="Inwood S."/>
            <person name="Skelly J."/>
            <person name="Guhlin J."/>
            <person name="Harrop T."/>
            <person name="Goldson S."/>
            <person name="Dearden P."/>
        </authorList>
    </citation>
    <scope>NUCLEOTIDE SEQUENCE</scope>
    <source>
        <strain evidence="1">Irish</strain>
        <tissue evidence="1">Whole body</tissue>
    </source>
</reference>
<evidence type="ECO:0000313" key="1">
    <source>
        <dbReference type="EMBL" id="KAK0176595.1"/>
    </source>
</evidence>
<gene>
    <name evidence="1" type="ORF">PV328_000714</name>
</gene>
<reference evidence="1" key="2">
    <citation type="submission" date="2023-03" db="EMBL/GenBank/DDBJ databases">
        <authorList>
            <person name="Inwood S.N."/>
            <person name="Skelly J.G."/>
            <person name="Guhlin J."/>
            <person name="Harrop T.W.R."/>
            <person name="Goldson S.G."/>
            <person name="Dearden P.K."/>
        </authorList>
    </citation>
    <scope>NUCLEOTIDE SEQUENCE</scope>
    <source>
        <strain evidence="1">Irish</strain>
        <tissue evidence="1">Whole body</tissue>
    </source>
</reference>
<comment type="caution">
    <text evidence="1">The sequence shown here is derived from an EMBL/GenBank/DDBJ whole genome shotgun (WGS) entry which is preliminary data.</text>
</comment>
<dbReference type="Proteomes" id="UP001168990">
    <property type="component" value="Unassembled WGS sequence"/>
</dbReference>
<accession>A0AA39FVF9</accession>
<protein>
    <submittedName>
        <fullName evidence="1">Uncharacterized protein</fullName>
    </submittedName>
</protein>
<name>A0AA39FVF9_9HYME</name>
<keyword evidence="2" id="KW-1185">Reference proteome</keyword>
<sequence length="112" mass="12918">MSISIVQELKDIDQHAKFLGDFQQSVTREKKIAQQNEKETNCSFKCLVFSMFTMLQYCQKTLSRFFATISTAYVFVHPPVGPLSDTLWLTLNTGAKRQWSEKIKFSDNNEAL</sequence>
<proteinExistence type="predicted"/>
<dbReference type="AlphaFoldDB" id="A0AA39FVF9"/>
<organism evidence="1 2">
    <name type="scientific">Microctonus aethiopoides</name>
    <dbReference type="NCBI Taxonomy" id="144406"/>
    <lineage>
        <taxon>Eukaryota</taxon>
        <taxon>Metazoa</taxon>
        <taxon>Ecdysozoa</taxon>
        <taxon>Arthropoda</taxon>
        <taxon>Hexapoda</taxon>
        <taxon>Insecta</taxon>
        <taxon>Pterygota</taxon>
        <taxon>Neoptera</taxon>
        <taxon>Endopterygota</taxon>
        <taxon>Hymenoptera</taxon>
        <taxon>Apocrita</taxon>
        <taxon>Ichneumonoidea</taxon>
        <taxon>Braconidae</taxon>
        <taxon>Euphorinae</taxon>
        <taxon>Microctonus</taxon>
    </lineage>
</organism>
<dbReference type="EMBL" id="JAQQBS010000001">
    <property type="protein sequence ID" value="KAK0176595.1"/>
    <property type="molecule type" value="Genomic_DNA"/>
</dbReference>
<evidence type="ECO:0000313" key="2">
    <source>
        <dbReference type="Proteomes" id="UP001168990"/>
    </source>
</evidence>